<comment type="caution">
    <text evidence="1">The sequence shown here is derived from an EMBL/GenBank/DDBJ whole genome shotgun (WGS) entry which is preliminary data.</text>
</comment>
<accession>A0A0V8M3I0</accession>
<dbReference type="AlphaFoldDB" id="A0A0V8M3I0"/>
<sequence length="93" mass="10860">MNRRPAPRFTCLSYIPFSIEDISYFFTALAFIRHGKYVSYGFNSRRGICFEGKFIPLFRAVFHFYKLISQGRLASVIKSPEGIFFHPPFNILP</sequence>
<evidence type="ECO:0000313" key="1">
    <source>
        <dbReference type="EMBL" id="KSV18310.1"/>
    </source>
</evidence>
<evidence type="ECO:0000313" key="2">
    <source>
        <dbReference type="Proteomes" id="UP000053577"/>
    </source>
</evidence>
<dbReference type="EMBL" id="JGYD01000012">
    <property type="protein sequence ID" value="KSV18310.1"/>
    <property type="molecule type" value="Genomic_DNA"/>
</dbReference>
<reference evidence="1 2" key="1">
    <citation type="journal article" date="2015" name="Sci. Rep.">
        <title>A comparative genomics and reductive dehalogenase gene transcription study of two chloroethene-respiring bacteria, Dehalococcoides mccartyi strains MB and 11a.</title>
        <authorList>
            <person name="Low A."/>
            <person name="Shen Z."/>
            <person name="Cheng D."/>
            <person name="Rogers M.J."/>
            <person name="Lee P.K."/>
            <person name="He J."/>
        </authorList>
    </citation>
    <scope>NUCLEOTIDE SEQUENCE [LARGE SCALE GENOMIC DNA]</scope>
    <source>
        <strain evidence="1 2">MB</strain>
    </source>
</reference>
<organism evidence="1 2">
    <name type="scientific">Dehalococcoides mccartyi</name>
    <dbReference type="NCBI Taxonomy" id="61435"/>
    <lineage>
        <taxon>Bacteria</taxon>
        <taxon>Bacillati</taxon>
        <taxon>Chloroflexota</taxon>
        <taxon>Dehalococcoidia</taxon>
        <taxon>Dehalococcoidales</taxon>
        <taxon>Dehalococcoidaceae</taxon>
        <taxon>Dehalococcoides</taxon>
    </lineage>
</organism>
<name>A0A0V8M3I0_9CHLR</name>
<proteinExistence type="predicted"/>
<dbReference type="Proteomes" id="UP000053577">
    <property type="component" value="Unassembled WGS sequence"/>
</dbReference>
<protein>
    <submittedName>
        <fullName evidence="1">Uncharacterized protein</fullName>
    </submittedName>
</protein>
<gene>
    <name evidence="1" type="ORF">DA01_05665</name>
</gene>